<dbReference type="AlphaFoldDB" id="A0A3M7P299"/>
<gene>
    <name evidence="3" type="ORF">BpHYR1_014026</name>
</gene>
<dbReference type="OrthoDB" id="10257697at2759"/>
<comment type="caution">
    <text evidence="3">The sequence shown here is derived from an EMBL/GenBank/DDBJ whole genome shotgun (WGS) entry which is preliminary data.</text>
</comment>
<evidence type="ECO:0000259" key="2">
    <source>
        <dbReference type="SMART" id="SM01117"/>
    </source>
</evidence>
<dbReference type="InterPro" id="IPR036400">
    <property type="entry name" value="Cyt_B5-like_heme/steroid_sf"/>
</dbReference>
<dbReference type="GO" id="GO:0016020">
    <property type="term" value="C:membrane"/>
    <property type="evidence" value="ECO:0007669"/>
    <property type="project" value="TreeGrafter"/>
</dbReference>
<dbReference type="Gene3D" id="3.10.120.10">
    <property type="entry name" value="Cytochrome b5-like heme/steroid binding domain"/>
    <property type="match status" value="1"/>
</dbReference>
<dbReference type="EMBL" id="REGN01013999">
    <property type="protein sequence ID" value="RMZ93201.1"/>
    <property type="molecule type" value="Genomic_DNA"/>
</dbReference>
<dbReference type="STRING" id="10195.A0A3M7P299"/>
<proteinExistence type="inferred from homology"/>
<sequence length="241" mass="27775">MLKKALIVIITAVVFRSFLEYIFGRGSEQAKKNKENKIYQNIDLQDTGEKLYLAILGHVYDVTSGGKHYKKGGSYDFFVGRDASRAYVTGDFKNDLNDFVEDLSENQIRDIFNWKSFYDKTYPHLGVLEGKFYTAEGQKTEHLLNLEKINQNQIKNEKQNSDFQKRFPICNSEWTQEKGITKLWCTTESGGVKRSWAGYPRLVYNPIAKQESCACVNENDLSHPNVKPYPNCEPKSEICRP</sequence>
<dbReference type="PANTHER" id="PTHR10281">
    <property type="entry name" value="MEMBRANE-ASSOCIATED PROGESTERONE RECEPTOR COMPONENT-RELATED"/>
    <property type="match status" value="1"/>
</dbReference>
<dbReference type="GO" id="GO:0012505">
    <property type="term" value="C:endomembrane system"/>
    <property type="evidence" value="ECO:0007669"/>
    <property type="project" value="TreeGrafter"/>
</dbReference>
<comment type="similarity">
    <text evidence="1">Belongs to the cytochrome b5 family. MAPR subfamily.</text>
</comment>
<dbReference type="SMART" id="SM01117">
    <property type="entry name" value="Cyt-b5"/>
    <property type="match status" value="1"/>
</dbReference>
<dbReference type="PANTHER" id="PTHR10281:SF4">
    <property type="entry name" value="NEUFERRICIN"/>
    <property type="match status" value="1"/>
</dbReference>
<dbReference type="Proteomes" id="UP000276133">
    <property type="component" value="Unassembled WGS sequence"/>
</dbReference>
<reference evidence="3 4" key="1">
    <citation type="journal article" date="2018" name="Sci. Rep.">
        <title>Genomic signatures of local adaptation to the degree of environmental predictability in rotifers.</title>
        <authorList>
            <person name="Franch-Gras L."/>
            <person name="Hahn C."/>
            <person name="Garcia-Roger E.M."/>
            <person name="Carmona M.J."/>
            <person name="Serra M."/>
            <person name="Gomez A."/>
        </authorList>
    </citation>
    <scope>NUCLEOTIDE SEQUENCE [LARGE SCALE GENOMIC DNA]</scope>
    <source>
        <strain evidence="3">HYR1</strain>
    </source>
</reference>
<keyword evidence="4" id="KW-1185">Reference proteome</keyword>
<dbReference type="InterPro" id="IPR050577">
    <property type="entry name" value="MAPR/NEUFC/NENF-like"/>
</dbReference>
<dbReference type="Pfam" id="PF00173">
    <property type="entry name" value="Cyt-b5"/>
    <property type="match status" value="1"/>
</dbReference>
<protein>
    <submittedName>
        <fullName evidence="3">Neuferricin</fullName>
    </submittedName>
</protein>
<feature type="domain" description="Cytochrome b5 heme-binding" evidence="2">
    <location>
        <begin position="42"/>
        <end position="129"/>
    </location>
</feature>
<evidence type="ECO:0000256" key="1">
    <source>
        <dbReference type="ARBA" id="ARBA00038357"/>
    </source>
</evidence>
<evidence type="ECO:0000313" key="4">
    <source>
        <dbReference type="Proteomes" id="UP000276133"/>
    </source>
</evidence>
<name>A0A3M7P299_BRAPC</name>
<organism evidence="3 4">
    <name type="scientific">Brachionus plicatilis</name>
    <name type="common">Marine rotifer</name>
    <name type="synonym">Brachionus muelleri</name>
    <dbReference type="NCBI Taxonomy" id="10195"/>
    <lineage>
        <taxon>Eukaryota</taxon>
        <taxon>Metazoa</taxon>
        <taxon>Spiralia</taxon>
        <taxon>Gnathifera</taxon>
        <taxon>Rotifera</taxon>
        <taxon>Eurotatoria</taxon>
        <taxon>Monogononta</taxon>
        <taxon>Pseudotrocha</taxon>
        <taxon>Ploima</taxon>
        <taxon>Brachionidae</taxon>
        <taxon>Brachionus</taxon>
    </lineage>
</organism>
<evidence type="ECO:0000313" key="3">
    <source>
        <dbReference type="EMBL" id="RMZ93201.1"/>
    </source>
</evidence>
<dbReference type="SUPFAM" id="SSF55856">
    <property type="entry name" value="Cytochrome b5-like heme/steroid binding domain"/>
    <property type="match status" value="1"/>
</dbReference>
<dbReference type="InterPro" id="IPR001199">
    <property type="entry name" value="Cyt_B5-like_heme/steroid-bd"/>
</dbReference>
<accession>A0A3M7P299</accession>